<protein>
    <submittedName>
        <fullName evidence="1">Uncharacterized protein</fullName>
    </submittedName>
</protein>
<dbReference type="EMBL" id="JANHOG010000218">
    <property type="protein sequence ID" value="KAJ3556708.1"/>
    <property type="molecule type" value="Genomic_DNA"/>
</dbReference>
<organism evidence="1 2">
    <name type="scientific">Phlebia brevispora</name>
    <dbReference type="NCBI Taxonomy" id="194682"/>
    <lineage>
        <taxon>Eukaryota</taxon>
        <taxon>Fungi</taxon>
        <taxon>Dikarya</taxon>
        <taxon>Basidiomycota</taxon>
        <taxon>Agaricomycotina</taxon>
        <taxon>Agaricomycetes</taxon>
        <taxon>Polyporales</taxon>
        <taxon>Meruliaceae</taxon>
        <taxon>Phlebia</taxon>
    </lineage>
</organism>
<keyword evidence="2" id="KW-1185">Reference proteome</keyword>
<sequence length="141" mass="15541">MQEPPQRPGPYDDFAFAFDPALHNIYPSPTPLPSSADLFSPSETTDLYGFLESLNYDLEAERLNAVHVLVPKPKASRAVAAKPTATGTVSKIIGTERVDVFVFIWHTRHKLVAGADETSSIHPTKEAQPHHVRAETAKRDP</sequence>
<dbReference type="Proteomes" id="UP001148662">
    <property type="component" value="Unassembled WGS sequence"/>
</dbReference>
<accession>A0ACC1TA30</accession>
<proteinExistence type="predicted"/>
<name>A0ACC1TA30_9APHY</name>
<gene>
    <name evidence="1" type="ORF">NM688_g1871</name>
</gene>
<reference evidence="1" key="1">
    <citation type="submission" date="2022-07" db="EMBL/GenBank/DDBJ databases">
        <title>Genome Sequence of Phlebia brevispora.</title>
        <authorList>
            <person name="Buettner E."/>
        </authorList>
    </citation>
    <scope>NUCLEOTIDE SEQUENCE</scope>
    <source>
        <strain evidence="1">MPL23</strain>
    </source>
</reference>
<evidence type="ECO:0000313" key="1">
    <source>
        <dbReference type="EMBL" id="KAJ3556708.1"/>
    </source>
</evidence>
<comment type="caution">
    <text evidence="1">The sequence shown here is derived from an EMBL/GenBank/DDBJ whole genome shotgun (WGS) entry which is preliminary data.</text>
</comment>
<evidence type="ECO:0000313" key="2">
    <source>
        <dbReference type="Proteomes" id="UP001148662"/>
    </source>
</evidence>